<dbReference type="KEGG" id="cmav:ABHF33_13290"/>
<reference evidence="1" key="1">
    <citation type="submission" date="2024-05" db="EMBL/GenBank/DDBJ databases">
        <authorList>
            <person name="Yang L."/>
            <person name="Pan L."/>
        </authorList>
    </citation>
    <scope>NUCLEOTIDE SEQUENCE</scope>
    <source>
        <strain evidence="1">FCG-7</strain>
    </source>
</reference>
<gene>
    <name evidence="1" type="ORF">ABHF33_13290</name>
</gene>
<protein>
    <recommendedName>
        <fullName evidence="2">Tetratricopeptide repeat protein</fullName>
    </recommendedName>
</protein>
<dbReference type="RefSeq" id="WP_348944401.1">
    <property type="nucleotide sequence ID" value="NZ_CP157355.1"/>
</dbReference>
<dbReference type="EMBL" id="CP157355">
    <property type="protein sequence ID" value="XBM00033.1"/>
    <property type="molecule type" value="Genomic_DNA"/>
</dbReference>
<organism evidence="1">
    <name type="scientific">Chitinibacter mangrovi</name>
    <dbReference type="NCBI Taxonomy" id="3153927"/>
    <lineage>
        <taxon>Bacteria</taxon>
        <taxon>Pseudomonadati</taxon>
        <taxon>Pseudomonadota</taxon>
        <taxon>Betaproteobacteria</taxon>
        <taxon>Neisseriales</taxon>
        <taxon>Chitinibacteraceae</taxon>
        <taxon>Chitinibacter</taxon>
    </lineage>
</organism>
<accession>A0AAU7F906</accession>
<dbReference type="AlphaFoldDB" id="A0AAU7F906"/>
<name>A0AAU7F906_9NEIS</name>
<evidence type="ECO:0008006" key="2">
    <source>
        <dbReference type="Google" id="ProtNLM"/>
    </source>
</evidence>
<proteinExistence type="predicted"/>
<evidence type="ECO:0000313" key="1">
    <source>
        <dbReference type="EMBL" id="XBM00033.1"/>
    </source>
</evidence>
<sequence>MTLIIAKITENQINIIGDTKLTIHKNPKANPYKDGCLKQYILNDTTAIAFAGLQEHFEEALPKIKKANTTEEIINITCAAQKEGADFELLLADLSNLSLKFIKNSIVSDTIAGYLGDKSAFEIYQKYYHTESNENQILNTATLQIVQQPDPQRSDYSNCFNAFKKTMLDPNNATTGGVLVPLCSHQGKFRYMGYADINSDPIILENLPTTPTPITFGSAEKDGFSVEFFSNNLGKEMGTEPSFYCLQGEFGILYKENTSGLKKAILINAKNPAFWWIVAKKLTGISISSAYLTIDHCGVAGEYFLRHENYTDARECYTLGLAAGEPRREINDRYTAGYVTSLLNIGEIETALKTLNAILEQPSNHPMCHALRQQITTKLGL</sequence>